<dbReference type="Gene3D" id="3.10.129.10">
    <property type="entry name" value="Hotdog Thioesterase"/>
    <property type="match status" value="2"/>
</dbReference>
<feature type="domain" description="HotDog ACOT-type" evidence="6">
    <location>
        <begin position="371"/>
        <end position="488"/>
    </location>
</feature>
<dbReference type="InterPro" id="IPR033120">
    <property type="entry name" value="HOTDOG_ACOT"/>
</dbReference>
<dbReference type="CDD" id="cd03442">
    <property type="entry name" value="BFIT_BACH"/>
    <property type="match status" value="2"/>
</dbReference>
<comment type="caution">
    <text evidence="7">The sequence shown here is derived from an EMBL/GenBank/DDBJ whole genome shotgun (WGS) entry which is preliminary data.</text>
</comment>
<dbReference type="Pfam" id="PF03061">
    <property type="entry name" value="4HBT"/>
    <property type="match status" value="1"/>
</dbReference>
<evidence type="ECO:0000256" key="4">
    <source>
        <dbReference type="ARBA" id="ARBA00022946"/>
    </source>
</evidence>
<feature type="domain" description="HotDog ACOT-type" evidence="6">
    <location>
        <begin position="252"/>
        <end position="374"/>
    </location>
</feature>
<dbReference type="Proteomes" id="UP000604825">
    <property type="component" value="Unassembled WGS sequence"/>
</dbReference>
<feature type="compositionally biased region" description="Polar residues" evidence="5">
    <location>
        <begin position="133"/>
        <end position="146"/>
    </location>
</feature>
<protein>
    <recommendedName>
        <fullName evidence="6">HotDog ACOT-type domain-containing protein</fullName>
    </recommendedName>
</protein>
<evidence type="ECO:0000313" key="8">
    <source>
        <dbReference type="Proteomes" id="UP000604825"/>
    </source>
</evidence>
<reference evidence="7" key="1">
    <citation type="submission" date="2020-10" db="EMBL/GenBank/DDBJ databases">
        <authorList>
            <person name="Han B."/>
            <person name="Lu T."/>
            <person name="Zhao Q."/>
            <person name="Huang X."/>
            <person name="Zhao Y."/>
        </authorList>
    </citation>
    <scope>NUCLEOTIDE SEQUENCE</scope>
</reference>
<keyword evidence="8" id="KW-1185">Reference proteome</keyword>
<dbReference type="PANTHER" id="PTHR12655:SF0">
    <property type="entry name" value="ACYL-COENZYME A THIOESTERASE 9, MITOCHONDRIAL"/>
    <property type="match status" value="1"/>
</dbReference>
<dbReference type="PANTHER" id="PTHR12655">
    <property type="entry name" value="ACYL-COA THIOESTERASE"/>
    <property type="match status" value="1"/>
</dbReference>
<dbReference type="SUPFAM" id="SSF54637">
    <property type="entry name" value="Thioesterase/thiol ester dehydrase-isomerase"/>
    <property type="match status" value="2"/>
</dbReference>
<dbReference type="PROSITE" id="PS51770">
    <property type="entry name" value="HOTDOG_ACOT"/>
    <property type="match status" value="2"/>
</dbReference>
<proteinExistence type="inferred from homology"/>
<evidence type="ECO:0000256" key="1">
    <source>
        <dbReference type="ARBA" id="ARBA00010458"/>
    </source>
</evidence>
<keyword evidence="3" id="KW-0378">Hydrolase</keyword>
<accession>A0A811MZN3</accession>
<evidence type="ECO:0000259" key="6">
    <source>
        <dbReference type="PROSITE" id="PS51770"/>
    </source>
</evidence>
<evidence type="ECO:0000256" key="5">
    <source>
        <dbReference type="SAM" id="MobiDB-lite"/>
    </source>
</evidence>
<dbReference type="GO" id="GO:0047617">
    <property type="term" value="F:fatty acyl-CoA hydrolase activity"/>
    <property type="evidence" value="ECO:0007669"/>
    <property type="project" value="TreeGrafter"/>
</dbReference>
<evidence type="ECO:0000313" key="7">
    <source>
        <dbReference type="EMBL" id="CAD6218511.1"/>
    </source>
</evidence>
<dbReference type="InterPro" id="IPR006683">
    <property type="entry name" value="Thioestr_dom"/>
</dbReference>
<feature type="region of interest" description="Disordered" evidence="5">
    <location>
        <begin position="115"/>
        <end position="186"/>
    </location>
</feature>
<keyword evidence="4" id="KW-0809">Transit peptide</keyword>
<dbReference type="InterPro" id="IPR029069">
    <property type="entry name" value="HotDog_dom_sf"/>
</dbReference>
<dbReference type="OrthoDB" id="331699at2759"/>
<dbReference type="AlphaFoldDB" id="A0A811MZN3"/>
<sequence length="520" mass="56768">MGPTLGQAFSTSWTKFTLAAVPQLNLSAFCGPFLPVPSHRRTQLPNRLTPIAVEGSTRKKCFEEAVAHLPLFLLPHTHLPTRPDSEPRIRGQVPMTTRLTATSLLSRTLLLRRVTSPSPTPLGPIGLEPSSGIPISQPTRASSTASGDRGQEPPPPPMDSPIKVVSHLGAGRGGGEGEGGGAAIDAGKSARRPLSLWPGMYHSPVTNALWEARSSIFERMMDAGNGGATSSAEQRPQTELLVKTPAQSRTSIVYKFATDDILREQYRDPWNEARIGKLLEDLDALAGTIAVKHCSDEDSTTRPLLVVTASVDKMELKKPIRVDTDLNIAGAVTYVGRSSIDIQIEVTQVDKDGDNQSDPIALTANFTFVARDSKTGKSAPVNRLSPETEREKQLFGEREAPFELAFSTAYAFVGQRPCFLEVDHVDFLKPVDVGDFLRFKSCVLYTQLDNPEQPLVNVEVVAHVTRPELRKSEVSNTFHFTFTVCGGMLKNGLKIRNVVPSTEEEARRILERMEAEGLCN</sequence>
<evidence type="ECO:0000256" key="2">
    <source>
        <dbReference type="ARBA" id="ARBA00022737"/>
    </source>
</evidence>
<gene>
    <name evidence="7" type="ORF">NCGR_LOCUS12383</name>
</gene>
<organism evidence="7 8">
    <name type="scientific">Miscanthus lutarioriparius</name>
    <dbReference type="NCBI Taxonomy" id="422564"/>
    <lineage>
        <taxon>Eukaryota</taxon>
        <taxon>Viridiplantae</taxon>
        <taxon>Streptophyta</taxon>
        <taxon>Embryophyta</taxon>
        <taxon>Tracheophyta</taxon>
        <taxon>Spermatophyta</taxon>
        <taxon>Magnoliopsida</taxon>
        <taxon>Liliopsida</taxon>
        <taxon>Poales</taxon>
        <taxon>Poaceae</taxon>
        <taxon>PACMAD clade</taxon>
        <taxon>Panicoideae</taxon>
        <taxon>Andropogonodae</taxon>
        <taxon>Andropogoneae</taxon>
        <taxon>Saccharinae</taxon>
        <taxon>Miscanthus</taxon>
    </lineage>
</organism>
<feature type="compositionally biased region" description="Gly residues" evidence="5">
    <location>
        <begin position="170"/>
        <end position="182"/>
    </location>
</feature>
<dbReference type="EMBL" id="CAJGYO010000003">
    <property type="protein sequence ID" value="CAD6218511.1"/>
    <property type="molecule type" value="Genomic_DNA"/>
</dbReference>
<dbReference type="GO" id="GO:0006637">
    <property type="term" value="P:acyl-CoA metabolic process"/>
    <property type="evidence" value="ECO:0007669"/>
    <property type="project" value="TreeGrafter"/>
</dbReference>
<evidence type="ECO:0000256" key="3">
    <source>
        <dbReference type="ARBA" id="ARBA00022801"/>
    </source>
</evidence>
<keyword evidence="2" id="KW-0677">Repeat</keyword>
<name>A0A811MZN3_9POAL</name>
<comment type="similarity">
    <text evidence="1">Belongs to the acyl coenzyme A hydrolase family.</text>
</comment>